<feature type="region of interest" description="Disordered" evidence="8">
    <location>
        <begin position="627"/>
        <end position="657"/>
    </location>
</feature>
<dbReference type="GO" id="GO:0004222">
    <property type="term" value="F:metalloendopeptidase activity"/>
    <property type="evidence" value="ECO:0007669"/>
    <property type="project" value="InterPro"/>
</dbReference>
<name>A0A5C5YV70_9BACT</name>
<evidence type="ECO:0000259" key="11">
    <source>
        <dbReference type="Pfam" id="PF25917"/>
    </source>
</evidence>
<comment type="caution">
    <text evidence="12">The sequence shown here is derived from an EMBL/GenBank/DDBJ whole genome shotgun (WGS) entry which is preliminary data.</text>
</comment>
<dbReference type="GO" id="GO:0016020">
    <property type="term" value="C:membrane"/>
    <property type="evidence" value="ECO:0007669"/>
    <property type="project" value="InterPro"/>
</dbReference>
<dbReference type="Gene3D" id="1.10.287.470">
    <property type="entry name" value="Helix hairpin bin"/>
    <property type="match status" value="1"/>
</dbReference>
<sequence>MTIVPDLTTRDLSGSKIRLACELTFVPQVHGQETYYHIEVPAAGKFFRIGYPEYVFISMLDGTRTVAQALTITARTLGAEALTQSQGLQVATWVIENDIAELADQESVWSPRRQMNNNQRGGLTNRVNPFWMKIPLGSPDQLLAALLPSFGWLLSPVASMVGIIVILFGVGCAATNWTKFIASSAGVLAPNNWLWMLLAWAVLKVVHELAHGLACKYHRGEVRETGVIFILLAPMAYVDVTSCWRFPSKWQRIHVAISGMYAELVLAAVAAITWANVDSSLTHHLLFNVIVMASLSTLLFNANPLMRFDGYYILADLLNVPNLATDANRFVKGTASRLFFGERHRPLQILGFRRWFVCSYGVASTVWRLLVCVSLVSAASVLMHGAGLLLAIIGVFSWFAVPLWKVVVDFQRRFHEKRPSFIRALVCSVSIVVVIGAASLWLPWPGAMDAPVVVDYSDQSVVRSSVNGFVDHVHVMDGEMVEAGQLLVELHNDELEAQLHSLQLEYQQGEVQVRMAIDRHNAAAAQIARRNLQSIEERLNIIRRQSAGLRVHAPVAGRIVARNLHQSTGMYIKEGSEILTVANETRKELVLSVGQEEIDAIKIGDQTRFRIKGRLARVGRMERLDPRASTALPHPAMSSSLGGPLAVTEKEDSDQPSMRLVEPRFRGVITLSAEACQDLGAGEQGYAILGLRQVSIGEFAWVRMHRWYESLLRPSQG</sequence>
<dbReference type="Proteomes" id="UP000315010">
    <property type="component" value="Unassembled WGS sequence"/>
</dbReference>
<feature type="transmembrane region" description="Helical" evidence="9">
    <location>
        <begin position="142"/>
        <end position="168"/>
    </location>
</feature>
<feature type="transmembrane region" description="Helical" evidence="9">
    <location>
        <begin position="180"/>
        <end position="203"/>
    </location>
</feature>
<dbReference type="GO" id="GO:0012505">
    <property type="term" value="C:endomembrane system"/>
    <property type="evidence" value="ECO:0007669"/>
    <property type="project" value="UniProtKB-SubCell"/>
</dbReference>
<dbReference type="InterPro" id="IPR008915">
    <property type="entry name" value="Peptidase_M50"/>
</dbReference>
<dbReference type="Pfam" id="PF02163">
    <property type="entry name" value="Peptidase_M50"/>
    <property type="match status" value="1"/>
</dbReference>
<keyword evidence="6 9" id="KW-0472">Membrane</keyword>
<dbReference type="InterPro" id="IPR001193">
    <property type="entry name" value="MBTPS2"/>
</dbReference>
<feature type="transmembrane region" description="Helical" evidence="9">
    <location>
        <begin position="420"/>
        <end position="444"/>
    </location>
</feature>
<organism evidence="12 13">
    <name type="scientific">Novipirellula herctigrandis</name>
    <dbReference type="NCBI Taxonomy" id="2527986"/>
    <lineage>
        <taxon>Bacteria</taxon>
        <taxon>Pseudomonadati</taxon>
        <taxon>Planctomycetota</taxon>
        <taxon>Planctomycetia</taxon>
        <taxon>Pirellulales</taxon>
        <taxon>Pirellulaceae</taxon>
        <taxon>Novipirellula</taxon>
    </lineage>
</organism>
<gene>
    <name evidence="12" type="ORF">CA13_03460</name>
</gene>
<feature type="coiled-coil region" evidence="7">
    <location>
        <begin position="492"/>
        <end position="545"/>
    </location>
</feature>
<keyword evidence="13" id="KW-1185">Reference proteome</keyword>
<evidence type="ECO:0000256" key="7">
    <source>
        <dbReference type="SAM" id="Coils"/>
    </source>
</evidence>
<feature type="transmembrane region" description="Helical" evidence="9">
    <location>
        <begin position="355"/>
        <end position="382"/>
    </location>
</feature>
<keyword evidence="7" id="KW-0175">Coiled coil</keyword>
<feature type="transmembrane region" description="Helical" evidence="9">
    <location>
        <begin position="226"/>
        <end position="246"/>
    </location>
</feature>
<dbReference type="Gene3D" id="2.40.50.100">
    <property type="match status" value="1"/>
</dbReference>
<evidence type="ECO:0000256" key="8">
    <source>
        <dbReference type="SAM" id="MobiDB-lite"/>
    </source>
</evidence>
<evidence type="ECO:0000256" key="4">
    <source>
        <dbReference type="ARBA" id="ARBA00022692"/>
    </source>
</evidence>
<protein>
    <submittedName>
        <fullName evidence="12">Peptidase family M50</fullName>
    </submittedName>
</protein>
<comment type="subcellular location">
    <subcellularLocation>
        <location evidence="2">Endomembrane system</location>
        <topology evidence="2">Multi-pass membrane protein</topology>
    </subcellularLocation>
</comment>
<dbReference type="GO" id="GO:0031293">
    <property type="term" value="P:membrane protein intracellular domain proteolysis"/>
    <property type="evidence" value="ECO:0007669"/>
    <property type="project" value="TreeGrafter"/>
</dbReference>
<dbReference type="PANTHER" id="PTHR13325:SF3">
    <property type="entry name" value="MEMBRANE-BOUND TRANSCRIPTION FACTOR SITE-2 PROTEASE"/>
    <property type="match status" value="1"/>
</dbReference>
<evidence type="ECO:0000259" key="10">
    <source>
        <dbReference type="Pfam" id="PF02163"/>
    </source>
</evidence>
<feature type="domain" description="Peptidase M50" evidence="10">
    <location>
        <begin position="197"/>
        <end position="273"/>
    </location>
</feature>
<evidence type="ECO:0000313" key="12">
    <source>
        <dbReference type="EMBL" id="TWT78949.1"/>
    </source>
</evidence>
<comment type="similarity">
    <text evidence="3">Belongs to the peptidase M50B family.</text>
</comment>
<dbReference type="SUPFAM" id="SSF111369">
    <property type="entry name" value="HlyD-like secretion proteins"/>
    <property type="match status" value="1"/>
</dbReference>
<dbReference type="AlphaFoldDB" id="A0A5C5YV70"/>
<proteinExistence type="inferred from homology"/>
<keyword evidence="4 9" id="KW-0812">Transmembrane</keyword>
<dbReference type="RefSeq" id="WP_146394119.1">
    <property type="nucleotide sequence ID" value="NZ_SJPJ01000001.1"/>
</dbReference>
<evidence type="ECO:0000256" key="5">
    <source>
        <dbReference type="ARBA" id="ARBA00022989"/>
    </source>
</evidence>
<comment type="cofactor">
    <cofactor evidence="1">
        <name>Zn(2+)</name>
        <dbReference type="ChEBI" id="CHEBI:29105"/>
    </cofactor>
</comment>
<feature type="domain" description="Multidrug resistance protein MdtA-like barrel-sandwich hybrid" evidence="11">
    <location>
        <begin position="461"/>
        <end position="576"/>
    </location>
</feature>
<dbReference type="Pfam" id="PF25917">
    <property type="entry name" value="BSH_RND"/>
    <property type="match status" value="1"/>
</dbReference>
<feature type="transmembrane region" description="Helical" evidence="9">
    <location>
        <begin position="281"/>
        <end position="300"/>
    </location>
</feature>
<evidence type="ECO:0000256" key="6">
    <source>
        <dbReference type="ARBA" id="ARBA00023136"/>
    </source>
</evidence>
<feature type="transmembrane region" description="Helical" evidence="9">
    <location>
        <begin position="388"/>
        <end position="408"/>
    </location>
</feature>
<dbReference type="PANTHER" id="PTHR13325">
    <property type="entry name" value="PROTEASE M50 MEMBRANE-BOUND TRANSCRIPTION FACTOR SITE 2 PROTEASE"/>
    <property type="match status" value="1"/>
</dbReference>
<evidence type="ECO:0000313" key="13">
    <source>
        <dbReference type="Proteomes" id="UP000315010"/>
    </source>
</evidence>
<reference evidence="12 13" key="1">
    <citation type="submission" date="2019-02" db="EMBL/GenBank/DDBJ databases">
        <title>Deep-cultivation of Planctomycetes and their phenomic and genomic characterization uncovers novel biology.</title>
        <authorList>
            <person name="Wiegand S."/>
            <person name="Jogler M."/>
            <person name="Boedeker C."/>
            <person name="Pinto D."/>
            <person name="Vollmers J."/>
            <person name="Rivas-Marin E."/>
            <person name="Kohn T."/>
            <person name="Peeters S.H."/>
            <person name="Heuer A."/>
            <person name="Rast P."/>
            <person name="Oberbeckmann S."/>
            <person name="Bunk B."/>
            <person name="Jeske O."/>
            <person name="Meyerdierks A."/>
            <person name="Storesund J.E."/>
            <person name="Kallscheuer N."/>
            <person name="Luecker S."/>
            <person name="Lage O.M."/>
            <person name="Pohl T."/>
            <person name="Merkel B.J."/>
            <person name="Hornburger P."/>
            <person name="Mueller R.-W."/>
            <person name="Bruemmer F."/>
            <person name="Labrenz M."/>
            <person name="Spormann A.M."/>
            <person name="Op Den Camp H."/>
            <person name="Overmann J."/>
            <person name="Amann R."/>
            <person name="Jetten M.S.M."/>
            <person name="Mascher T."/>
            <person name="Medema M.H."/>
            <person name="Devos D.P."/>
            <person name="Kaster A.-K."/>
            <person name="Ovreas L."/>
            <person name="Rohde M."/>
            <person name="Galperin M.Y."/>
            <person name="Jogler C."/>
        </authorList>
    </citation>
    <scope>NUCLEOTIDE SEQUENCE [LARGE SCALE GENOMIC DNA]</scope>
    <source>
        <strain evidence="12 13">CA13</strain>
    </source>
</reference>
<accession>A0A5C5YV70</accession>
<feature type="transmembrane region" description="Helical" evidence="9">
    <location>
        <begin position="253"/>
        <end position="275"/>
    </location>
</feature>
<evidence type="ECO:0000256" key="2">
    <source>
        <dbReference type="ARBA" id="ARBA00004127"/>
    </source>
</evidence>
<evidence type="ECO:0000256" key="3">
    <source>
        <dbReference type="ARBA" id="ARBA00007931"/>
    </source>
</evidence>
<dbReference type="EMBL" id="SJPJ01000001">
    <property type="protein sequence ID" value="TWT78949.1"/>
    <property type="molecule type" value="Genomic_DNA"/>
</dbReference>
<dbReference type="OrthoDB" id="9759690at2"/>
<evidence type="ECO:0000256" key="1">
    <source>
        <dbReference type="ARBA" id="ARBA00001947"/>
    </source>
</evidence>
<dbReference type="GO" id="GO:0005737">
    <property type="term" value="C:cytoplasm"/>
    <property type="evidence" value="ECO:0007669"/>
    <property type="project" value="TreeGrafter"/>
</dbReference>
<keyword evidence="5 9" id="KW-1133">Transmembrane helix</keyword>
<dbReference type="InterPro" id="IPR058625">
    <property type="entry name" value="MdtA-like_BSH"/>
</dbReference>
<evidence type="ECO:0000256" key="9">
    <source>
        <dbReference type="SAM" id="Phobius"/>
    </source>
</evidence>